<dbReference type="Gene3D" id="2.30.29.150">
    <property type="match status" value="1"/>
</dbReference>
<dbReference type="EMBL" id="JNBS01004940">
    <property type="protein sequence ID" value="OQR81621.1"/>
    <property type="molecule type" value="Genomic_DNA"/>
</dbReference>
<keyword evidence="5 10" id="KW-0227">DNA damage</keyword>
<dbReference type="GO" id="GO:0005694">
    <property type="term" value="C:chromosome"/>
    <property type="evidence" value="ECO:0007669"/>
    <property type="project" value="UniProtKB-SubCell"/>
</dbReference>
<evidence type="ECO:0000313" key="13">
    <source>
        <dbReference type="EMBL" id="OQR81621.1"/>
    </source>
</evidence>
<dbReference type="GO" id="GO:0031491">
    <property type="term" value="F:nucleosome binding"/>
    <property type="evidence" value="ECO:0007669"/>
    <property type="project" value="TreeGrafter"/>
</dbReference>
<dbReference type="GO" id="GO:0003677">
    <property type="term" value="F:DNA binding"/>
    <property type="evidence" value="ECO:0007669"/>
    <property type="project" value="InterPro"/>
</dbReference>
<evidence type="ECO:0000256" key="1">
    <source>
        <dbReference type="ARBA" id="ARBA00006159"/>
    </source>
</evidence>
<evidence type="ECO:0000256" key="8">
    <source>
        <dbReference type="ARBA" id="ARBA00023204"/>
    </source>
</evidence>
<dbReference type="InterPro" id="IPR000969">
    <property type="entry name" value="SSRP1/POB3"/>
</dbReference>
<dbReference type="Pfam" id="PF21103">
    <property type="entry name" value="PH1_SSRP1-like"/>
    <property type="match status" value="1"/>
</dbReference>
<dbReference type="GO" id="GO:0042393">
    <property type="term" value="F:histone binding"/>
    <property type="evidence" value="ECO:0007669"/>
    <property type="project" value="TreeGrafter"/>
</dbReference>
<gene>
    <name evidence="13" type="ORF">THRCLA_11552</name>
</gene>
<dbReference type="Pfam" id="PF08512">
    <property type="entry name" value="Rttp106-like_middle"/>
    <property type="match status" value="1"/>
</dbReference>
<keyword evidence="14" id="KW-1185">Reference proteome</keyword>
<dbReference type="PANTHER" id="PTHR45849:SF3">
    <property type="entry name" value="HISTONE CHAPERONE RTT106"/>
    <property type="match status" value="1"/>
</dbReference>
<keyword evidence="4 10" id="KW-0235">DNA replication</keyword>
<feature type="compositionally biased region" description="Polar residues" evidence="11">
    <location>
        <begin position="354"/>
        <end position="368"/>
    </location>
</feature>
<keyword evidence="7 10" id="KW-0804">Transcription</keyword>
<dbReference type="Gene3D" id="2.30.29.30">
    <property type="entry name" value="Pleckstrin-homology domain (PH domain)/Phosphotyrosine-binding domain (PTB)"/>
    <property type="match status" value="1"/>
</dbReference>
<feature type="compositionally biased region" description="Acidic residues" evidence="11">
    <location>
        <begin position="324"/>
        <end position="350"/>
    </location>
</feature>
<accession>A0A1V9Y7B9</accession>
<evidence type="ECO:0000259" key="12">
    <source>
        <dbReference type="SMART" id="SM01287"/>
    </source>
</evidence>
<proteinExistence type="inferred from homology"/>
<keyword evidence="6 10" id="KW-0805">Transcription regulation</keyword>
<keyword evidence="9 10" id="KW-0539">Nucleus</keyword>
<evidence type="ECO:0000256" key="11">
    <source>
        <dbReference type="SAM" id="MobiDB-lite"/>
    </source>
</evidence>
<evidence type="ECO:0000256" key="10">
    <source>
        <dbReference type="RuleBase" id="RU364013"/>
    </source>
</evidence>
<dbReference type="GO" id="GO:0005634">
    <property type="term" value="C:nucleus"/>
    <property type="evidence" value="ECO:0007669"/>
    <property type="project" value="UniProtKB-SubCell"/>
</dbReference>
<evidence type="ECO:0000256" key="7">
    <source>
        <dbReference type="ARBA" id="ARBA00023163"/>
    </source>
</evidence>
<organism evidence="13 14">
    <name type="scientific">Thraustotheca clavata</name>
    <dbReference type="NCBI Taxonomy" id="74557"/>
    <lineage>
        <taxon>Eukaryota</taxon>
        <taxon>Sar</taxon>
        <taxon>Stramenopiles</taxon>
        <taxon>Oomycota</taxon>
        <taxon>Saprolegniomycetes</taxon>
        <taxon>Saprolegniales</taxon>
        <taxon>Achlyaceae</taxon>
        <taxon>Thraustotheca</taxon>
    </lineage>
</organism>
<reference evidence="13 14" key="1">
    <citation type="journal article" date="2014" name="Genome Biol. Evol.">
        <title>The secreted proteins of Achlya hypogyna and Thraustotheca clavata identify the ancestral oomycete secretome and reveal gene acquisitions by horizontal gene transfer.</title>
        <authorList>
            <person name="Misner I."/>
            <person name="Blouin N."/>
            <person name="Leonard G."/>
            <person name="Richards T.A."/>
            <person name="Lane C.E."/>
        </authorList>
    </citation>
    <scope>NUCLEOTIDE SEQUENCE [LARGE SCALE GENOMIC DNA]</scope>
    <source>
        <strain evidence="13 14">ATCC 34112</strain>
    </source>
</reference>
<comment type="subcellular location">
    <subcellularLocation>
        <location evidence="10">Nucleus</location>
    </subcellularLocation>
    <subcellularLocation>
        <location evidence="10">Chromosome</location>
    </subcellularLocation>
</comment>
<dbReference type="OrthoDB" id="75754at2759"/>
<dbReference type="STRING" id="74557.A0A1V9Y7B9"/>
<comment type="caution">
    <text evidence="13">The sequence shown here is derived from an EMBL/GenBank/DDBJ whole genome shotgun (WGS) entry which is preliminary data.</text>
</comment>
<evidence type="ECO:0000313" key="14">
    <source>
        <dbReference type="Proteomes" id="UP000243217"/>
    </source>
</evidence>
<keyword evidence="3 10" id="KW-0158">Chromosome</keyword>
<dbReference type="PRINTS" id="PR00887">
    <property type="entry name" value="SSRCOGNITION"/>
</dbReference>
<evidence type="ECO:0000256" key="6">
    <source>
        <dbReference type="ARBA" id="ARBA00023015"/>
    </source>
</evidence>
<dbReference type="InterPro" id="IPR048993">
    <property type="entry name" value="SSRP1-like_PH1"/>
</dbReference>
<dbReference type="Proteomes" id="UP000243217">
    <property type="component" value="Unassembled WGS sequence"/>
</dbReference>
<evidence type="ECO:0000256" key="4">
    <source>
        <dbReference type="ARBA" id="ARBA00022705"/>
    </source>
</evidence>
<dbReference type="InterPro" id="IPR050454">
    <property type="entry name" value="RTT106/SSRP1_HistChap/FACT"/>
</dbReference>
<dbReference type="SUPFAM" id="SSF50729">
    <property type="entry name" value="PH domain-like"/>
    <property type="match status" value="1"/>
</dbReference>
<evidence type="ECO:0000256" key="3">
    <source>
        <dbReference type="ARBA" id="ARBA00022454"/>
    </source>
</evidence>
<evidence type="ECO:0000256" key="5">
    <source>
        <dbReference type="ARBA" id="ARBA00022763"/>
    </source>
</evidence>
<comment type="similarity">
    <text evidence="1">Belongs to the RTT106 family.</text>
</comment>
<dbReference type="AlphaFoldDB" id="A0A1V9Y7B9"/>
<keyword evidence="8 10" id="KW-0234">DNA repair</keyword>
<evidence type="ECO:0000256" key="2">
    <source>
        <dbReference type="ARBA" id="ARBA00010060"/>
    </source>
</evidence>
<sequence>MNEASVQDLVEKADGSALCLAMAGCLKVEDKIDVWRQTTKLLEEALVVAKLHLTSEEKAIALANMPEDNLLMTLPKTLCIMPKGKLDIDFGENKLVVKGKDFVVTTTYSNVDAMLKLPRNDPVAKATVISYEFVLRLKEPVAHRKAMIKYIAFEVKATSAITPDENMIFHLEPLQEDPLLEDKRLHQAVEMFLVKLVPSHFMIKTFPEVSGSRYVSTHGGSFVKCYRKTTSGLLYFLPEGLCFLNPPLFLSRKEIETFSWGRETGLHLRTFDLTVQLTDAPKIEFSMLEKEEIPSITEFAATFAALKTNDERNEQNDGTVPTTVEDDSDADDSDYIMEESENASDEDYDELSGSAYSDSGSENDNELNVTMVDSDEEGPLGPFPQVDMEDI</sequence>
<feature type="region of interest" description="Disordered" evidence="11">
    <location>
        <begin position="308"/>
        <end position="391"/>
    </location>
</feature>
<dbReference type="GO" id="GO:0006260">
    <property type="term" value="P:DNA replication"/>
    <property type="evidence" value="ECO:0007669"/>
    <property type="project" value="UniProtKB-KW"/>
</dbReference>
<dbReference type="PANTHER" id="PTHR45849">
    <property type="entry name" value="FACT COMPLEX SUBUNIT SSRP1"/>
    <property type="match status" value="1"/>
</dbReference>
<dbReference type="InterPro" id="IPR013719">
    <property type="entry name" value="RTT106/SPT16-like_middle_dom"/>
</dbReference>
<dbReference type="InterPro" id="IPR011993">
    <property type="entry name" value="PH-like_dom_sf"/>
</dbReference>
<evidence type="ECO:0000256" key="9">
    <source>
        <dbReference type="ARBA" id="ARBA00023242"/>
    </source>
</evidence>
<feature type="domain" description="Histone chaperone RTT106/FACT complex subunit SPT16-like middle" evidence="12">
    <location>
        <begin position="220"/>
        <end position="310"/>
    </location>
</feature>
<name>A0A1V9Y7B9_9STRA</name>
<protein>
    <recommendedName>
        <fullName evidence="10">FACT complex subunit SSRP1</fullName>
    </recommendedName>
</protein>
<comment type="function">
    <text evidence="10">Component of the FACT complex, a general chromatin factor that acts to reorganize nucleosomes. The FACT complex is involved in multiple processes that require DNA as a template such as mRNA elongation, DNA replication and DNA repair. During transcription elongation the FACT complex acts as a histone chaperone that both destabilizes and restores nucleosomal structure. It facilitates the passage of RNA polymerase II and transcription by promoting the dissociation of one histone H2A-H2B dimer from the nucleosome, then subsequently promotes the reestablishment of the nucleosome following the passage of RNA polymerase II.</text>
</comment>
<comment type="similarity">
    <text evidence="2 10">Belongs to the SSRP1 family.</text>
</comment>
<dbReference type="SMART" id="SM01287">
    <property type="entry name" value="Rtt106"/>
    <property type="match status" value="1"/>
</dbReference>
<dbReference type="GO" id="GO:0006281">
    <property type="term" value="P:DNA repair"/>
    <property type="evidence" value="ECO:0007669"/>
    <property type="project" value="UniProtKB-KW"/>
</dbReference>